<sequence>MSKVLPKFMSSSRMREEFGSIEMRLDKVESHLSREQATVDRIEDHLIRGDDRFEELGSRVSELGEGLEETRGEFQAALKETRDKLVSENEALKIAHAEEMSTMREDNRVLQERVEQLQEEVKQMREEMVLLRRLVTQESGANPHSTLSVPMARVVRPEPGASKGEGSAGKKDFHSRGEDRRASVESLPCGSLGAMGLVRPSEVPSSDGERDSGMVDAKIVSVLPRELPSEGEVDCVSESVAGCPRDVVLPKQERPRQRRSRRSRNRCKAERKAESPSHKDGKGTEAQKKAEGNGSHGHERGPRRRGKFRGRSDRGGHSWQLTDWVCQLAGLVANGLKLLDGKQTINRGRLVSGSATGSWGKRRGSLPRLHEIVALRGILACYLLMSVWVAVRFLEALCGWVIAVKVLVKLSVQVGCREPLVQGVVAVRSVGQLGQLGGTGHCHGPVGGSNWEALGTATGSSGATGRHWALPRARWGQLGGTGHCHGPIEGSNWEALGTATGPGANGRHLALSRARPGQLGGTWHCHGPVGGSNWEELGTATGSSGATGRHWALPRSRRGQLGGTGHCHGPVRGNWEALGTATGPSGATGRHWALPRARPGQLGGTGHCHGPIEGSNWEALVTATGPSGATGRHWALPRARRGSNWEALGTATGLFWTWERDGARHLTFNVSRLAALKVMGGILGRGLLEEPTSKDQKHVAMNAWLPQASYPCGNFSDTSSFKFRRSKGSIGHAFTVRIRTGNQNQTSFYPFVPHEISVLVELILGHLRYLLTDVPPQPNSPPDNVFRPDRPPWRPWVQKEGRGPLRFTE</sequence>
<protein>
    <submittedName>
        <fullName evidence="3">Uncharacterized protein</fullName>
    </submittedName>
</protein>
<name>A0A6A6K108_HEVBR</name>
<feature type="compositionally biased region" description="Basic and acidic residues" evidence="2">
    <location>
        <begin position="168"/>
        <end position="183"/>
    </location>
</feature>
<evidence type="ECO:0000313" key="3">
    <source>
        <dbReference type="EMBL" id="KAF2282347.1"/>
    </source>
</evidence>
<evidence type="ECO:0000256" key="1">
    <source>
        <dbReference type="SAM" id="Coils"/>
    </source>
</evidence>
<feature type="compositionally biased region" description="Basic and acidic residues" evidence="2">
    <location>
        <begin position="786"/>
        <end position="809"/>
    </location>
</feature>
<dbReference type="InterPro" id="IPR052997">
    <property type="entry name" value="RRT15-like"/>
</dbReference>
<gene>
    <name evidence="3" type="ORF">GH714_043995</name>
</gene>
<proteinExistence type="predicted"/>
<feature type="compositionally biased region" description="Basic and acidic residues" evidence="2">
    <location>
        <begin position="267"/>
        <end position="300"/>
    </location>
</feature>
<dbReference type="PANTHER" id="PTHR33047:SF8">
    <property type="entry name" value="REGULATOR OF RDNA TRANSCRIPTION PROTEIN 15"/>
    <property type="match status" value="1"/>
</dbReference>
<feature type="region of interest" description="Disordered" evidence="2">
    <location>
        <begin position="247"/>
        <end position="316"/>
    </location>
</feature>
<feature type="compositionally biased region" description="Basic residues" evidence="2">
    <location>
        <begin position="256"/>
        <end position="266"/>
    </location>
</feature>
<feature type="region of interest" description="Disordered" evidence="2">
    <location>
        <begin position="778"/>
        <end position="809"/>
    </location>
</feature>
<feature type="coiled-coil region" evidence="1">
    <location>
        <begin position="100"/>
        <end position="134"/>
    </location>
</feature>
<evidence type="ECO:0000313" key="4">
    <source>
        <dbReference type="Proteomes" id="UP000467840"/>
    </source>
</evidence>
<feature type="region of interest" description="Disordered" evidence="2">
    <location>
        <begin position="152"/>
        <end position="214"/>
    </location>
</feature>
<dbReference type="Proteomes" id="UP000467840">
    <property type="component" value="Unassembled WGS sequence"/>
</dbReference>
<comment type="caution">
    <text evidence="3">The sequence shown here is derived from an EMBL/GenBank/DDBJ whole genome shotgun (WGS) entry which is preliminary data.</text>
</comment>
<dbReference type="AlphaFoldDB" id="A0A6A6K108"/>
<organism evidence="3 4">
    <name type="scientific">Hevea brasiliensis</name>
    <name type="common">Para rubber tree</name>
    <name type="synonym">Siphonia brasiliensis</name>
    <dbReference type="NCBI Taxonomy" id="3981"/>
    <lineage>
        <taxon>Eukaryota</taxon>
        <taxon>Viridiplantae</taxon>
        <taxon>Streptophyta</taxon>
        <taxon>Embryophyta</taxon>
        <taxon>Tracheophyta</taxon>
        <taxon>Spermatophyta</taxon>
        <taxon>Magnoliopsida</taxon>
        <taxon>eudicotyledons</taxon>
        <taxon>Gunneridae</taxon>
        <taxon>Pentapetalae</taxon>
        <taxon>rosids</taxon>
        <taxon>fabids</taxon>
        <taxon>Malpighiales</taxon>
        <taxon>Euphorbiaceae</taxon>
        <taxon>Crotonoideae</taxon>
        <taxon>Micrandreae</taxon>
        <taxon>Hevea</taxon>
    </lineage>
</organism>
<dbReference type="EMBL" id="JAAGAX010000356">
    <property type="protein sequence ID" value="KAF2282347.1"/>
    <property type="molecule type" value="Genomic_DNA"/>
</dbReference>
<keyword evidence="4" id="KW-1185">Reference proteome</keyword>
<evidence type="ECO:0000256" key="2">
    <source>
        <dbReference type="SAM" id="MobiDB-lite"/>
    </source>
</evidence>
<reference evidence="3 4" key="1">
    <citation type="journal article" date="2020" name="Mol. Plant">
        <title>The Chromosome-Based Rubber Tree Genome Provides New Insights into Spurge Genome Evolution and Rubber Biosynthesis.</title>
        <authorList>
            <person name="Liu J."/>
            <person name="Shi C."/>
            <person name="Shi C.C."/>
            <person name="Li W."/>
            <person name="Zhang Q.J."/>
            <person name="Zhang Y."/>
            <person name="Li K."/>
            <person name="Lu H.F."/>
            <person name="Shi C."/>
            <person name="Zhu S.T."/>
            <person name="Xiao Z.Y."/>
            <person name="Nan H."/>
            <person name="Yue Y."/>
            <person name="Zhu X.G."/>
            <person name="Wu Y."/>
            <person name="Hong X.N."/>
            <person name="Fan G.Y."/>
            <person name="Tong Y."/>
            <person name="Zhang D."/>
            <person name="Mao C.L."/>
            <person name="Liu Y.L."/>
            <person name="Hao S.J."/>
            <person name="Liu W.Q."/>
            <person name="Lv M.Q."/>
            <person name="Zhang H.B."/>
            <person name="Liu Y."/>
            <person name="Hu-Tang G.R."/>
            <person name="Wang J.P."/>
            <person name="Wang J.H."/>
            <person name="Sun Y.H."/>
            <person name="Ni S.B."/>
            <person name="Chen W.B."/>
            <person name="Zhang X.C."/>
            <person name="Jiao Y.N."/>
            <person name="Eichler E.E."/>
            <person name="Li G.H."/>
            <person name="Liu X."/>
            <person name="Gao L.Z."/>
        </authorList>
    </citation>
    <scope>NUCLEOTIDE SEQUENCE [LARGE SCALE GENOMIC DNA]</scope>
    <source>
        <strain evidence="4">cv. GT1</strain>
        <tissue evidence="3">Leaf</tissue>
    </source>
</reference>
<dbReference type="PANTHER" id="PTHR33047">
    <property type="entry name" value="PROTEIN TAR1"/>
    <property type="match status" value="1"/>
</dbReference>
<accession>A0A6A6K108</accession>
<keyword evidence="1" id="KW-0175">Coiled coil</keyword>